<dbReference type="Proteomes" id="UP001595993">
    <property type="component" value="Unassembled WGS sequence"/>
</dbReference>
<feature type="region of interest" description="Disordered" evidence="1">
    <location>
        <begin position="43"/>
        <end position="86"/>
    </location>
</feature>
<sequence length="247" mass="25996">MSQPMYAPQQPQPEKKRSWFARHKVLTVLGAVVAVIAIASAAGAGGDGGGSSTKASASNDATSKQEQPAKQQEKKEKTSEKVAAIEGDGDFEVGTDVKPGLYRTSGNEDGICYWERAKNSSGEVDSILANDNVKGTSYVTVKASDKIFKSTGCEDWETVAEKATGTPKTGMKGDGGMFRVGADIAPGTYKSTSNGDGMCYWERSKDASHNMDAILANNNVTGTAIVKIAPGDAYFKTTGCNDWAKTG</sequence>
<evidence type="ECO:0000313" key="2">
    <source>
        <dbReference type="EMBL" id="MFC4608904.1"/>
    </source>
</evidence>
<evidence type="ECO:0000313" key="3">
    <source>
        <dbReference type="Proteomes" id="UP001595993"/>
    </source>
</evidence>
<dbReference type="RefSeq" id="WP_381195016.1">
    <property type="nucleotide sequence ID" value="NZ_JBHSFE010000011.1"/>
</dbReference>
<accession>A0ABV9G8E6</accession>
<protein>
    <recommendedName>
        <fullName evidence="4">Lipoprotein</fullName>
    </recommendedName>
</protein>
<organism evidence="2 3">
    <name type="scientific">Streptomyces maoxianensis</name>
    <dbReference type="NCBI Taxonomy" id="1459942"/>
    <lineage>
        <taxon>Bacteria</taxon>
        <taxon>Bacillati</taxon>
        <taxon>Actinomycetota</taxon>
        <taxon>Actinomycetes</taxon>
        <taxon>Kitasatosporales</taxon>
        <taxon>Streptomycetaceae</taxon>
        <taxon>Streptomyces</taxon>
    </lineage>
</organism>
<feature type="compositionally biased region" description="Basic and acidic residues" evidence="1">
    <location>
        <begin position="71"/>
        <end position="80"/>
    </location>
</feature>
<evidence type="ECO:0008006" key="4">
    <source>
        <dbReference type="Google" id="ProtNLM"/>
    </source>
</evidence>
<name>A0ABV9G8E6_9ACTN</name>
<comment type="caution">
    <text evidence="2">The sequence shown here is derived from an EMBL/GenBank/DDBJ whole genome shotgun (WGS) entry which is preliminary data.</text>
</comment>
<keyword evidence="3" id="KW-1185">Reference proteome</keyword>
<dbReference type="EMBL" id="JBHSFE010000011">
    <property type="protein sequence ID" value="MFC4608904.1"/>
    <property type="molecule type" value="Genomic_DNA"/>
</dbReference>
<reference evidence="3" key="1">
    <citation type="journal article" date="2019" name="Int. J. Syst. Evol. Microbiol.">
        <title>The Global Catalogue of Microorganisms (GCM) 10K type strain sequencing project: providing services to taxonomists for standard genome sequencing and annotation.</title>
        <authorList>
            <consortium name="The Broad Institute Genomics Platform"/>
            <consortium name="The Broad Institute Genome Sequencing Center for Infectious Disease"/>
            <person name="Wu L."/>
            <person name="Ma J."/>
        </authorList>
    </citation>
    <scope>NUCLEOTIDE SEQUENCE [LARGE SCALE GENOMIC DNA]</scope>
    <source>
        <strain evidence="3">CGMCC 4.7139</strain>
    </source>
</reference>
<feature type="compositionally biased region" description="Low complexity" evidence="1">
    <location>
        <begin position="52"/>
        <end position="70"/>
    </location>
</feature>
<gene>
    <name evidence="2" type="ORF">ACFO9E_13905</name>
</gene>
<proteinExistence type="predicted"/>
<evidence type="ECO:0000256" key="1">
    <source>
        <dbReference type="SAM" id="MobiDB-lite"/>
    </source>
</evidence>